<accession>A0AA35PDC2</accession>
<evidence type="ECO:0000256" key="2">
    <source>
        <dbReference type="PROSITE-ProRule" id="PRU00124"/>
    </source>
</evidence>
<comment type="caution">
    <text evidence="2">Lacks conserved residue(s) required for the propagation of feature annotation.</text>
</comment>
<dbReference type="Proteomes" id="UP001178461">
    <property type="component" value="Chromosome 7"/>
</dbReference>
<feature type="disulfide bond" evidence="2">
    <location>
        <begin position="67"/>
        <end position="82"/>
    </location>
</feature>
<reference evidence="3" key="1">
    <citation type="submission" date="2022-12" db="EMBL/GenBank/DDBJ databases">
        <authorList>
            <person name="Alioto T."/>
            <person name="Alioto T."/>
            <person name="Gomez Garrido J."/>
        </authorList>
    </citation>
    <scope>NUCLEOTIDE SEQUENCE</scope>
</reference>
<proteinExistence type="predicted"/>
<dbReference type="CDD" id="cd00112">
    <property type="entry name" value="LDLa"/>
    <property type="match status" value="1"/>
</dbReference>
<dbReference type="Gene3D" id="2.40.128.620">
    <property type="match status" value="1"/>
</dbReference>
<sequence>MEKKRELIRSRASNFLFPEEATFNGTKDFQACSLLPPASHTHPGTCKDGQFACDDDSVLCISREQMCDFEPDCHDGTEESQCGHYMVTDTSTGFLAAGQAVALSRSTAFRLQSVSNDIAYSVKLTPEEACGHKIY</sequence>
<gene>
    <name evidence="3" type="ORF">PODLI_1B005093</name>
</gene>
<dbReference type="InterPro" id="IPR023415">
    <property type="entry name" value="LDLR_class-A_CS"/>
</dbReference>
<organism evidence="3 4">
    <name type="scientific">Podarcis lilfordi</name>
    <name type="common">Lilford's wall lizard</name>
    <dbReference type="NCBI Taxonomy" id="74358"/>
    <lineage>
        <taxon>Eukaryota</taxon>
        <taxon>Metazoa</taxon>
        <taxon>Chordata</taxon>
        <taxon>Craniata</taxon>
        <taxon>Vertebrata</taxon>
        <taxon>Euteleostomi</taxon>
        <taxon>Lepidosauria</taxon>
        <taxon>Squamata</taxon>
        <taxon>Bifurcata</taxon>
        <taxon>Unidentata</taxon>
        <taxon>Episquamata</taxon>
        <taxon>Laterata</taxon>
        <taxon>Lacertibaenia</taxon>
        <taxon>Lacertidae</taxon>
        <taxon>Podarcis</taxon>
    </lineage>
</organism>
<dbReference type="InterPro" id="IPR036055">
    <property type="entry name" value="LDL_receptor-like_sf"/>
</dbReference>
<dbReference type="PROSITE" id="PS50068">
    <property type="entry name" value="LDLRA_2"/>
    <property type="match status" value="1"/>
</dbReference>
<dbReference type="SMART" id="SM00192">
    <property type="entry name" value="LDLa"/>
    <property type="match status" value="1"/>
</dbReference>
<keyword evidence="4" id="KW-1185">Reference proteome</keyword>
<evidence type="ECO:0000313" key="3">
    <source>
        <dbReference type="EMBL" id="CAI5780547.1"/>
    </source>
</evidence>
<protein>
    <submittedName>
        <fullName evidence="3">And LDL-receptor class A domain-containing 2-like</fullName>
    </submittedName>
</protein>
<dbReference type="AlphaFoldDB" id="A0AA35PDC2"/>
<dbReference type="EMBL" id="OX395132">
    <property type="protein sequence ID" value="CAI5780547.1"/>
    <property type="molecule type" value="Genomic_DNA"/>
</dbReference>
<dbReference type="InterPro" id="IPR002172">
    <property type="entry name" value="LDrepeatLR_classA_rpt"/>
</dbReference>
<dbReference type="PROSITE" id="PS01209">
    <property type="entry name" value="LDLRA_1"/>
    <property type="match status" value="1"/>
</dbReference>
<dbReference type="Pfam" id="PF00057">
    <property type="entry name" value="Ldl_recept_a"/>
    <property type="match status" value="1"/>
</dbReference>
<evidence type="ECO:0000313" key="4">
    <source>
        <dbReference type="Proteomes" id="UP001178461"/>
    </source>
</evidence>
<name>A0AA35PDC2_9SAUR</name>
<dbReference type="SUPFAM" id="SSF57424">
    <property type="entry name" value="LDL receptor-like module"/>
    <property type="match status" value="1"/>
</dbReference>
<evidence type="ECO:0000256" key="1">
    <source>
        <dbReference type="ARBA" id="ARBA00023157"/>
    </source>
</evidence>
<keyword evidence="1 2" id="KW-1015">Disulfide bond</keyword>